<comment type="caution">
    <text evidence="3">The sequence shown here is derived from an EMBL/GenBank/DDBJ whole genome shotgun (WGS) entry which is preliminary data.</text>
</comment>
<dbReference type="AlphaFoldDB" id="A0A2G8S0Q2"/>
<dbReference type="InterPro" id="IPR036869">
    <property type="entry name" value="J_dom_sf"/>
</dbReference>
<dbReference type="Proteomes" id="UP000230002">
    <property type="component" value="Unassembled WGS sequence"/>
</dbReference>
<dbReference type="CDD" id="cd06257">
    <property type="entry name" value="DnaJ"/>
    <property type="match status" value="1"/>
</dbReference>
<evidence type="ECO:0000256" key="1">
    <source>
        <dbReference type="SAM" id="MobiDB-lite"/>
    </source>
</evidence>
<keyword evidence="2" id="KW-1133">Transmembrane helix</keyword>
<dbReference type="OrthoDB" id="445556at2759"/>
<dbReference type="EMBL" id="AYKW01000034">
    <property type="protein sequence ID" value="PIL27350.1"/>
    <property type="molecule type" value="Genomic_DNA"/>
</dbReference>
<protein>
    <submittedName>
        <fullName evidence="3">Uncharacterized protein</fullName>
    </submittedName>
</protein>
<sequence>MPDMLPQVLIFHLPVGASQPEIKARYYELVRIHHPDAPYGRDLSPAIRRSQFQAITAAYDSLRGKRGSGTDGPVDIYREEILRRKRAWAAHEEACRRSGHPWEDQHGQKWKASADDRWKDRIILIIGIMALGAGLGPVFVLPSYSASRQAHLSASRNLAQARSEAREFGEEQRREISKRVKGFKEQQAQERSADKSSSSPS</sequence>
<gene>
    <name evidence="3" type="ORF">GSI_10497</name>
</gene>
<evidence type="ECO:0000313" key="3">
    <source>
        <dbReference type="EMBL" id="PIL27350.1"/>
    </source>
</evidence>
<proteinExistence type="predicted"/>
<accession>A0A2G8S0Q2</accession>
<feature type="transmembrane region" description="Helical" evidence="2">
    <location>
        <begin position="122"/>
        <end position="144"/>
    </location>
</feature>
<name>A0A2G8S0Q2_9APHY</name>
<dbReference type="InterPro" id="IPR001623">
    <property type="entry name" value="DnaJ_domain"/>
</dbReference>
<keyword evidence="4" id="KW-1185">Reference proteome</keyword>
<dbReference type="STRING" id="1077348.A0A2G8S0Q2"/>
<dbReference type="Gene3D" id="1.10.287.110">
    <property type="entry name" value="DnaJ domain"/>
    <property type="match status" value="1"/>
</dbReference>
<reference evidence="3 4" key="1">
    <citation type="journal article" date="2015" name="Sci. Rep.">
        <title>Chromosome-level genome map provides insights into diverse defense mechanisms in the medicinal fungus Ganoderma sinense.</title>
        <authorList>
            <person name="Zhu Y."/>
            <person name="Xu J."/>
            <person name="Sun C."/>
            <person name="Zhou S."/>
            <person name="Xu H."/>
            <person name="Nelson D.R."/>
            <person name="Qian J."/>
            <person name="Song J."/>
            <person name="Luo H."/>
            <person name="Xiang L."/>
            <person name="Li Y."/>
            <person name="Xu Z."/>
            <person name="Ji A."/>
            <person name="Wang L."/>
            <person name="Lu S."/>
            <person name="Hayward A."/>
            <person name="Sun W."/>
            <person name="Li X."/>
            <person name="Schwartz D.C."/>
            <person name="Wang Y."/>
            <person name="Chen S."/>
        </authorList>
    </citation>
    <scope>NUCLEOTIDE SEQUENCE [LARGE SCALE GENOMIC DNA]</scope>
    <source>
        <strain evidence="3 4">ZZ0214-1</strain>
    </source>
</reference>
<organism evidence="3 4">
    <name type="scientific">Ganoderma sinense ZZ0214-1</name>
    <dbReference type="NCBI Taxonomy" id="1077348"/>
    <lineage>
        <taxon>Eukaryota</taxon>
        <taxon>Fungi</taxon>
        <taxon>Dikarya</taxon>
        <taxon>Basidiomycota</taxon>
        <taxon>Agaricomycotina</taxon>
        <taxon>Agaricomycetes</taxon>
        <taxon>Polyporales</taxon>
        <taxon>Polyporaceae</taxon>
        <taxon>Ganoderma</taxon>
    </lineage>
</organism>
<dbReference type="SUPFAM" id="SSF46565">
    <property type="entry name" value="Chaperone J-domain"/>
    <property type="match status" value="1"/>
</dbReference>
<keyword evidence="2" id="KW-0472">Membrane</keyword>
<evidence type="ECO:0000313" key="4">
    <source>
        <dbReference type="Proteomes" id="UP000230002"/>
    </source>
</evidence>
<evidence type="ECO:0000256" key="2">
    <source>
        <dbReference type="SAM" id="Phobius"/>
    </source>
</evidence>
<feature type="compositionally biased region" description="Basic and acidic residues" evidence="1">
    <location>
        <begin position="163"/>
        <end position="194"/>
    </location>
</feature>
<keyword evidence="2" id="KW-0812">Transmembrane</keyword>
<feature type="region of interest" description="Disordered" evidence="1">
    <location>
        <begin position="162"/>
        <end position="201"/>
    </location>
</feature>